<reference evidence="7 8" key="1">
    <citation type="journal article" date="2019" name="Int. J. Syst. Evol. Microbiol.">
        <title>The Global Catalogue of Microorganisms (GCM) 10K type strain sequencing project: providing services to taxonomists for standard genome sequencing and annotation.</title>
        <authorList>
            <consortium name="The Broad Institute Genomics Platform"/>
            <consortium name="The Broad Institute Genome Sequencing Center for Infectious Disease"/>
            <person name="Wu L."/>
            <person name="Ma J."/>
        </authorList>
    </citation>
    <scope>NUCLEOTIDE SEQUENCE [LARGE SCALE GENOMIC DNA]</scope>
    <source>
        <strain evidence="7 8">Q85</strain>
    </source>
</reference>
<dbReference type="Proteomes" id="UP001596390">
    <property type="component" value="Unassembled WGS sequence"/>
</dbReference>
<dbReference type="SUPFAM" id="SSF50692">
    <property type="entry name" value="ADC-like"/>
    <property type="match status" value="1"/>
</dbReference>
<feature type="domain" description="AAA+ ATPase" evidence="5">
    <location>
        <begin position="458"/>
        <end position="594"/>
    </location>
</feature>
<evidence type="ECO:0000259" key="6">
    <source>
        <dbReference type="SMART" id="SM01073"/>
    </source>
</evidence>
<accession>A0ABD5YDE6</accession>
<dbReference type="InterPro" id="IPR009010">
    <property type="entry name" value="Asp_de-COase-like_dom_sf"/>
</dbReference>
<organism evidence="7 8">
    <name type="scientific">Halorubrum yunnanense</name>
    <dbReference type="NCBI Taxonomy" id="1526162"/>
    <lineage>
        <taxon>Archaea</taxon>
        <taxon>Methanobacteriati</taxon>
        <taxon>Methanobacteriota</taxon>
        <taxon>Stenosarchaea group</taxon>
        <taxon>Halobacteria</taxon>
        <taxon>Halobacteriales</taxon>
        <taxon>Haloferacaceae</taxon>
        <taxon>Halorubrum</taxon>
    </lineage>
</organism>
<keyword evidence="8" id="KW-1185">Reference proteome</keyword>
<comment type="similarity">
    <text evidence="1">Belongs to the AAA ATPase family. CDC48 subfamily.</text>
</comment>
<name>A0ABD5YDE6_9EURY</name>
<dbReference type="FunFam" id="3.40.50.300:FF:000018">
    <property type="entry name" value="Cell division control 48"/>
    <property type="match status" value="1"/>
</dbReference>
<dbReference type="PANTHER" id="PTHR23077">
    <property type="entry name" value="AAA-FAMILY ATPASE"/>
    <property type="match status" value="1"/>
</dbReference>
<keyword evidence="3" id="KW-0547">Nucleotide-binding</keyword>
<evidence type="ECO:0000256" key="3">
    <source>
        <dbReference type="ARBA" id="ARBA00022741"/>
    </source>
</evidence>
<evidence type="ECO:0000256" key="2">
    <source>
        <dbReference type="ARBA" id="ARBA00022737"/>
    </source>
</evidence>
<dbReference type="InterPro" id="IPR003338">
    <property type="entry name" value="CDC4_N-term_subdom"/>
</dbReference>
<dbReference type="PROSITE" id="PS00674">
    <property type="entry name" value="AAA"/>
    <property type="match status" value="1"/>
</dbReference>
<dbReference type="InterPro" id="IPR003960">
    <property type="entry name" value="ATPase_AAA_CS"/>
</dbReference>
<dbReference type="GO" id="GO:0005737">
    <property type="term" value="C:cytoplasm"/>
    <property type="evidence" value="ECO:0007669"/>
    <property type="project" value="UniProtKB-ARBA"/>
</dbReference>
<sequence length="692" mass="72160">MSVRLPVANAPESIGDRRVGLSPSVLSDLGVDPGAAVSVRGGRTTVAVVAAVDDDPGGACLPGPIRRNADVDPGDTVTVEPADPAAASAVTLRLDESMDLTRAAAALRRRIEGTAVSVGDEVEATLLGGALSLSFAVDDVAPSSPGIVGEETEIDVTTDEGTAAVVSKPDAADSDGVVPAATFRDLREAAATRLDGRESFAAAGRATTLGLLLEGPRGAGKTTLVEAVAAAVDATLVTASAARLRGESAGDRDRRLDRVVEAAGDADRAVVLLDDLEVLGDDGAGATLGDRLRETLDELRATDGTVVVGATTDAERVPEALRRGGRFDREVELAPLSVEDREEALRRVARDVPLAMDVDFPATATRINGFVLADVAVLVDAALERAVRREGRTAVRQADLDRAMESIDPGGLRDVAVDVPSVSWDEVGGLEAAKREIVRAVYWPLEYADRFERAGIEPPSGVLLYGPPGTGKTLLARAAASLSDANFISVNGPELLNRYVGASEQAVRDLFATARENAPAVVFFDEVDAISPKRRGDDTGAGERVVSQLLTELDGLEPLTDVVVVAATNRPDSIDEALLRPGRIEKAVETPLPDEAARREILAIHTRNTPTTSAVDLDALAARTAGYSGGDIAALVREAAMLAIEETIVDEDGDADGLHEAIAVDVDHFERALAETAPSVTEPEELTASTQE</sequence>
<dbReference type="EMBL" id="JBHSZZ010000019">
    <property type="protein sequence ID" value="MFC7186056.1"/>
    <property type="molecule type" value="Genomic_DNA"/>
</dbReference>
<dbReference type="InterPro" id="IPR027417">
    <property type="entry name" value="P-loop_NTPase"/>
</dbReference>
<gene>
    <name evidence="7" type="ORF">ACFQMK_03975</name>
</gene>
<dbReference type="SMART" id="SM01073">
    <property type="entry name" value="CDC48_N"/>
    <property type="match status" value="1"/>
</dbReference>
<dbReference type="RefSeq" id="WP_267663033.1">
    <property type="nucleotide sequence ID" value="NZ_JAODIX010000019.1"/>
</dbReference>
<dbReference type="SUPFAM" id="SSF52540">
    <property type="entry name" value="P-loop containing nucleoside triphosphate hydrolases"/>
    <property type="match status" value="2"/>
</dbReference>
<dbReference type="InterPro" id="IPR003593">
    <property type="entry name" value="AAA+_ATPase"/>
</dbReference>
<dbReference type="InterPro" id="IPR003959">
    <property type="entry name" value="ATPase_AAA_core"/>
</dbReference>
<dbReference type="Gene3D" id="1.10.8.60">
    <property type="match status" value="2"/>
</dbReference>
<dbReference type="Pfam" id="PF00004">
    <property type="entry name" value="AAA"/>
    <property type="match status" value="2"/>
</dbReference>
<dbReference type="Pfam" id="PF02359">
    <property type="entry name" value="CDC48_N"/>
    <property type="match status" value="1"/>
</dbReference>
<feature type="domain" description="CDC48 N-terminal subdomain" evidence="6">
    <location>
        <begin position="4"/>
        <end position="85"/>
    </location>
</feature>
<dbReference type="InterPro" id="IPR041569">
    <property type="entry name" value="AAA_lid_3"/>
</dbReference>
<evidence type="ECO:0000256" key="1">
    <source>
        <dbReference type="ARBA" id="ARBA00009833"/>
    </source>
</evidence>
<comment type="caution">
    <text evidence="7">The sequence shown here is derived from an EMBL/GenBank/DDBJ whole genome shotgun (WGS) entry which is preliminary data.</text>
</comment>
<dbReference type="Gene3D" id="3.40.50.300">
    <property type="entry name" value="P-loop containing nucleotide triphosphate hydrolases"/>
    <property type="match status" value="2"/>
</dbReference>
<dbReference type="FunFam" id="1.10.8.60:FF:000178">
    <property type="entry name" value="CDC48/VCP homolog, AAA superfamily"/>
    <property type="match status" value="1"/>
</dbReference>
<evidence type="ECO:0000313" key="7">
    <source>
        <dbReference type="EMBL" id="MFC7186056.1"/>
    </source>
</evidence>
<dbReference type="Gene3D" id="2.40.40.20">
    <property type="match status" value="1"/>
</dbReference>
<dbReference type="PANTHER" id="PTHR23077:SF171">
    <property type="entry name" value="NUCLEAR VALOSIN-CONTAINING PROTEIN-LIKE"/>
    <property type="match status" value="1"/>
</dbReference>
<evidence type="ECO:0000259" key="5">
    <source>
        <dbReference type="SMART" id="SM00382"/>
    </source>
</evidence>
<keyword evidence="4" id="KW-0067">ATP-binding</keyword>
<dbReference type="InterPro" id="IPR050168">
    <property type="entry name" value="AAA_ATPase_domain"/>
</dbReference>
<dbReference type="Pfam" id="PF17862">
    <property type="entry name" value="AAA_lid_3"/>
    <property type="match status" value="1"/>
</dbReference>
<dbReference type="SMART" id="SM00382">
    <property type="entry name" value="AAA"/>
    <property type="match status" value="2"/>
</dbReference>
<feature type="domain" description="AAA+ ATPase" evidence="5">
    <location>
        <begin position="207"/>
        <end position="337"/>
    </location>
</feature>
<protein>
    <submittedName>
        <fullName evidence="7">AAA family ATPase</fullName>
    </submittedName>
</protein>
<keyword evidence="2" id="KW-0677">Repeat</keyword>
<evidence type="ECO:0000256" key="4">
    <source>
        <dbReference type="ARBA" id="ARBA00022840"/>
    </source>
</evidence>
<proteinExistence type="inferred from homology"/>
<evidence type="ECO:0000313" key="8">
    <source>
        <dbReference type="Proteomes" id="UP001596390"/>
    </source>
</evidence>
<dbReference type="AlphaFoldDB" id="A0ABD5YDE6"/>
<dbReference type="GO" id="GO:0005524">
    <property type="term" value="F:ATP binding"/>
    <property type="evidence" value="ECO:0007669"/>
    <property type="project" value="UniProtKB-KW"/>
</dbReference>